<dbReference type="PANTHER" id="PTHR42895:SF2">
    <property type="entry name" value="IRON-SULFUR CLUSTER PROTEIN"/>
    <property type="match status" value="1"/>
</dbReference>
<reference evidence="3" key="1">
    <citation type="submission" date="2016-11" db="EMBL/GenBank/DDBJ databases">
        <authorList>
            <person name="Varghese N."/>
            <person name="Submissions S."/>
        </authorList>
    </citation>
    <scope>NUCLEOTIDE SEQUENCE [LARGE SCALE GENOMIC DNA]</scope>
    <source>
        <strain evidence="3">DSM 15449</strain>
    </source>
</reference>
<name>A0A1M6GX50_9FIRM</name>
<feature type="domain" description="2Fe-2S ferredoxin-type" evidence="1">
    <location>
        <begin position="1"/>
        <end position="91"/>
    </location>
</feature>
<dbReference type="OrthoDB" id="9810588at2"/>
<dbReference type="Pfam" id="PF17650">
    <property type="entry name" value="RACo_linker"/>
    <property type="match status" value="1"/>
</dbReference>
<protein>
    <submittedName>
        <fullName evidence="2">Uncharacterized 2Fe-2 and 4Fe-4S clusters-containing protein, contains DUF4445 domain</fullName>
    </submittedName>
</protein>
<dbReference type="SUPFAM" id="SSF54292">
    <property type="entry name" value="2Fe-2S ferredoxin-like"/>
    <property type="match status" value="1"/>
</dbReference>
<dbReference type="Gene3D" id="3.10.20.880">
    <property type="match status" value="1"/>
</dbReference>
<evidence type="ECO:0000313" key="3">
    <source>
        <dbReference type="Proteomes" id="UP000183954"/>
    </source>
</evidence>
<dbReference type="Pfam" id="PF14574">
    <property type="entry name" value="RACo_C_ter"/>
    <property type="match status" value="1"/>
</dbReference>
<keyword evidence="3" id="KW-1185">Reference proteome</keyword>
<sequence length="610" mass="66192">MEIKILPNRVIETKDTETLMEALVRHQLPVDNICNGKGTCGKCKVRVLENLSVPSPQDLKHLNEAELQAGFRLACTVVPEEGMVIQLNFVESQDRKESALLGMKASVLDPRVEKICLTISKPSLEDERGDWDRLADALSTSTGRSYNSPSLYILNKVSDVLRADKYVLTVTIFENEILEIEPGDTAKRLYGVAVDIGTTSVGLALYDLIEGDLIKVVSIENEQTAYGADVISRISFAKESQENALAMRNAVRRTINHLLKELELKTDVRKNEIVKMSIVGNTTMHHLLIGLDVSHLAVSPFVSVCNRPLEFSAQELGVEINPQAKIFLLPNIGSFVGGDTVGAIAGAPEVLEPGNHLLIDLGTNCELFLKTDNLMMACSTAAGPAFEGAGIAYGMRAKQGAIESVSITDNGVDVEVIGGQEPIGICGSGLIEAIDEMRRAGVINKQGKIAVPETADHLSAELRNRIRPAEKAREFILAYGTDQRSDVTISQKDVGELQLAKGAVCAGIKTLVEMAGISVAELDSVILSGTFATYLKANNILNIGLVPDIPSEKIKMVGNAAHVGAIRTLLNHPEMNMTEELYRKIRHIELGGSATFSSYFMNSLYLERLS</sequence>
<dbReference type="InterPro" id="IPR052911">
    <property type="entry name" value="Corrinoid_activation_enz"/>
</dbReference>
<organism evidence="2 3">
    <name type="scientific">Desulfosporosinus lacus DSM 15449</name>
    <dbReference type="NCBI Taxonomy" id="1121420"/>
    <lineage>
        <taxon>Bacteria</taxon>
        <taxon>Bacillati</taxon>
        <taxon>Bacillota</taxon>
        <taxon>Clostridia</taxon>
        <taxon>Eubacteriales</taxon>
        <taxon>Desulfitobacteriaceae</taxon>
        <taxon>Desulfosporosinus</taxon>
    </lineage>
</organism>
<dbReference type="Gene3D" id="3.10.20.30">
    <property type="match status" value="1"/>
</dbReference>
<dbReference type="RefSeq" id="WP_073033452.1">
    <property type="nucleotide sequence ID" value="NZ_FQXJ01000040.1"/>
</dbReference>
<dbReference type="EMBL" id="FQXJ01000040">
    <property type="protein sequence ID" value="SHJ14487.1"/>
    <property type="molecule type" value="Genomic_DNA"/>
</dbReference>
<dbReference type="InterPro" id="IPR012675">
    <property type="entry name" value="Beta-grasp_dom_sf"/>
</dbReference>
<dbReference type="AlphaFoldDB" id="A0A1M6GX50"/>
<dbReference type="Gene3D" id="3.30.420.480">
    <property type="entry name" value="Domain of unknown function (DUF4445)"/>
    <property type="match status" value="1"/>
</dbReference>
<dbReference type="GO" id="GO:0051536">
    <property type="term" value="F:iron-sulfur cluster binding"/>
    <property type="evidence" value="ECO:0007669"/>
    <property type="project" value="InterPro"/>
</dbReference>
<dbReference type="PANTHER" id="PTHR42895">
    <property type="entry name" value="IRON-SULFUR CLUSTER-BINDING PROTEIN-RELATED"/>
    <property type="match status" value="1"/>
</dbReference>
<dbReference type="Pfam" id="PF17651">
    <property type="entry name" value="Raco_middle"/>
    <property type="match status" value="1"/>
</dbReference>
<dbReference type="InterPro" id="IPR001041">
    <property type="entry name" value="2Fe-2S_ferredoxin-type"/>
</dbReference>
<accession>A0A1M6GX50</accession>
<proteinExistence type="predicted"/>
<dbReference type="PROSITE" id="PS51085">
    <property type="entry name" value="2FE2S_FER_2"/>
    <property type="match status" value="1"/>
</dbReference>
<dbReference type="InterPro" id="IPR042259">
    <property type="entry name" value="Raco-like_middle_sf"/>
</dbReference>
<dbReference type="STRING" id="1121420.SAMN02746098_05236"/>
<evidence type="ECO:0000259" key="1">
    <source>
        <dbReference type="PROSITE" id="PS51085"/>
    </source>
</evidence>
<dbReference type="InterPro" id="IPR040506">
    <property type="entry name" value="RACo_linker"/>
</dbReference>
<dbReference type="Pfam" id="PF00111">
    <property type="entry name" value="Fer2"/>
    <property type="match status" value="1"/>
</dbReference>
<dbReference type="CDD" id="cd00207">
    <property type="entry name" value="fer2"/>
    <property type="match status" value="1"/>
</dbReference>
<dbReference type="Proteomes" id="UP000183954">
    <property type="component" value="Unassembled WGS sequence"/>
</dbReference>
<evidence type="ECO:0000313" key="2">
    <source>
        <dbReference type="EMBL" id="SHJ14487.1"/>
    </source>
</evidence>
<dbReference type="InterPro" id="IPR041414">
    <property type="entry name" value="Raco-like_middle"/>
</dbReference>
<dbReference type="InterPro" id="IPR036010">
    <property type="entry name" value="2Fe-2S_ferredoxin-like_sf"/>
</dbReference>
<dbReference type="InterPro" id="IPR027980">
    <property type="entry name" value="RACo_C"/>
</dbReference>
<gene>
    <name evidence="2" type="ORF">SAMN02746098_05236</name>
</gene>